<sequence>MFSSSEIMLAIVTKSIENLIAPLSVVDTSSKLRGLAEDDVATTSVSPDVAAVRIATIGCPRRRAPVASPPLLLVVPPPPCLRAIHRPPPRLLLRRSSLHLSLSHNLSLGGSPLALFAPLSAVDTSSKLRGLAEENVATTSASPDVAAVRTAVLQSPHRRCCWLYRHCRASAPSVVRRCGCSFARAPFTSRDALDRDEDDEVTPNDVFIHVYTKYHDRVTFINNRSTRFPTKLMRRREEHTQATSNRPINEKQIYYDVAGVCSKGCVYGLGSLAKRKRRYEDPSASTSQEPMVRRLELDAVVHMLAQFEAFMQRQLGKRMDFRASTYQAPPPQLPPQKHHQQGVVDDDDDEDNHDLFNEEHLGDES</sequence>
<name>A0AAP0LF83_9MAGN</name>
<reference evidence="2 3" key="1">
    <citation type="submission" date="2024-01" db="EMBL/GenBank/DDBJ databases">
        <title>Genome assemblies of Stephania.</title>
        <authorList>
            <person name="Yang L."/>
        </authorList>
    </citation>
    <scope>NUCLEOTIDE SEQUENCE [LARGE SCALE GENOMIC DNA]</scope>
    <source>
        <strain evidence="2">YNDBR</strain>
        <tissue evidence="2">Leaf</tissue>
    </source>
</reference>
<keyword evidence="3" id="KW-1185">Reference proteome</keyword>
<accession>A0AAP0LF83</accession>
<comment type="caution">
    <text evidence="2">The sequence shown here is derived from an EMBL/GenBank/DDBJ whole genome shotgun (WGS) entry which is preliminary data.</text>
</comment>
<feature type="compositionally biased region" description="Basic and acidic residues" evidence="1">
    <location>
        <begin position="353"/>
        <end position="365"/>
    </location>
</feature>
<proteinExistence type="predicted"/>
<organism evidence="2 3">
    <name type="scientific">Stephania yunnanensis</name>
    <dbReference type="NCBI Taxonomy" id="152371"/>
    <lineage>
        <taxon>Eukaryota</taxon>
        <taxon>Viridiplantae</taxon>
        <taxon>Streptophyta</taxon>
        <taxon>Embryophyta</taxon>
        <taxon>Tracheophyta</taxon>
        <taxon>Spermatophyta</taxon>
        <taxon>Magnoliopsida</taxon>
        <taxon>Ranunculales</taxon>
        <taxon>Menispermaceae</taxon>
        <taxon>Menispermoideae</taxon>
        <taxon>Cissampelideae</taxon>
        <taxon>Stephania</taxon>
    </lineage>
</organism>
<dbReference type="EMBL" id="JBBNAF010000001">
    <property type="protein sequence ID" value="KAK9169550.1"/>
    <property type="molecule type" value="Genomic_DNA"/>
</dbReference>
<dbReference type="Proteomes" id="UP001420932">
    <property type="component" value="Unassembled WGS sequence"/>
</dbReference>
<evidence type="ECO:0000313" key="3">
    <source>
        <dbReference type="Proteomes" id="UP001420932"/>
    </source>
</evidence>
<evidence type="ECO:0000313" key="2">
    <source>
        <dbReference type="EMBL" id="KAK9169550.1"/>
    </source>
</evidence>
<feature type="region of interest" description="Disordered" evidence="1">
    <location>
        <begin position="325"/>
        <end position="365"/>
    </location>
</feature>
<gene>
    <name evidence="2" type="ORF">Syun_001690</name>
</gene>
<dbReference type="AlphaFoldDB" id="A0AAP0LF83"/>
<protein>
    <submittedName>
        <fullName evidence="2">Uncharacterized protein</fullName>
    </submittedName>
</protein>
<evidence type="ECO:0000256" key="1">
    <source>
        <dbReference type="SAM" id="MobiDB-lite"/>
    </source>
</evidence>